<dbReference type="GO" id="GO:0015627">
    <property type="term" value="C:type II protein secretion system complex"/>
    <property type="evidence" value="ECO:0007669"/>
    <property type="project" value="TreeGrafter"/>
</dbReference>
<dbReference type="InterPro" id="IPR050810">
    <property type="entry name" value="Bact_Secretion_Sys_Channel"/>
</dbReference>
<evidence type="ECO:0000256" key="2">
    <source>
        <dbReference type="ARBA" id="ARBA00022448"/>
    </source>
</evidence>
<evidence type="ECO:0000259" key="9">
    <source>
        <dbReference type="SMART" id="SM00965"/>
    </source>
</evidence>
<name>A0A0S4TYF8_RALSL</name>
<feature type="compositionally biased region" description="Pro residues" evidence="8">
    <location>
        <begin position="744"/>
        <end position="776"/>
    </location>
</feature>
<evidence type="ECO:0000313" key="10">
    <source>
        <dbReference type="EMBL" id="CUV15026.1"/>
    </source>
</evidence>
<sequence length="796" mass="84014">MKPSCRSGAALEAGRCPSFPDRSAATLHRGLVWAMAVVLIGGCATTRDIEQLQTASQRQPTNAQLKLKYMDERDHQVKDLLDGAERLRLIHDFDRAQILLLQAQRLDPGNERGRRIAAAIDLDRRNSVVLQEAERMMERGSYDGAAERVERVLAESPNDAGALRLYREIGEKRRLQKQAAEEKNTAASIMRKPVSLQFRDANVRMVFEALSRTTGLNVIFDRDVRTDLKTTIFVSNAALDDTVDMILLQSQLAKKVLNANTVFIYPATPAKQQEYQDLKVRTFQLSNTDAKHIDTLLKNLLKIKEIVTDERANTVSIRATPETIRVAERMIAAQDLPEPEVMLEVEVLEVSRDRLTDLGIDWPNSFSLGTPSSASTWGALHHLTVNQLSASGLSATANFKLTDTDANLLASPRIRTRNKEKAKILIGDKVPVISSSSVPSTSGPVYSQSIQYLDVGIKLEVEPQVYRDNDVGIKMSLEVSNITQIISSSNAQTGLSSLAYQIGTRNASTTLRLKDGETQILGGLIQDEDRDAANKIPGLGQLPVLGRLFSNHNGDHKKTEIVLQITPHIVRPQLAADADTREIWSGTDSTVRTEQLRLDPPSVAAPAAPATPAAPAAALPAAAGVAVVSPGAVGGGTTGGEQTPKAAAPAAAGSAVPPNGAFGQPPVAPRTTPPPAMFGGRFMTSVPPPEGVVPPAPPAPAAPAAAPAAVAAPAAAAPAASAAPATGTAEPEAAAAAAASPTETAPPAPAPAAPYTPAPAAPAVAPPAASPPPIVPTSPSDMPSDNPLHPIPTGSN</sequence>
<keyword evidence="4" id="KW-0472">Membrane</keyword>
<organism evidence="10">
    <name type="scientific">Ralstonia solanacearum</name>
    <name type="common">Pseudomonas solanacearum</name>
    <dbReference type="NCBI Taxonomy" id="305"/>
    <lineage>
        <taxon>Bacteria</taxon>
        <taxon>Pseudomonadati</taxon>
        <taxon>Pseudomonadota</taxon>
        <taxon>Betaproteobacteria</taxon>
        <taxon>Burkholderiales</taxon>
        <taxon>Burkholderiaceae</taxon>
        <taxon>Ralstonia</taxon>
        <taxon>Ralstonia solanacearum species complex</taxon>
    </lineage>
</organism>
<dbReference type="GO" id="GO:0009279">
    <property type="term" value="C:cell outer membrane"/>
    <property type="evidence" value="ECO:0007669"/>
    <property type="project" value="UniProtKB-SubCell"/>
</dbReference>
<evidence type="ECO:0000256" key="4">
    <source>
        <dbReference type="ARBA" id="ARBA00023136"/>
    </source>
</evidence>
<gene>
    <name evidence="10" type="ORF">RUN39_v1_1080019</name>
</gene>
<feature type="compositionally biased region" description="Low complexity" evidence="8">
    <location>
        <begin position="644"/>
        <end position="661"/>
    </location>
</feature>
<feature type="region of interest" description="Disordered" evidence="8">
    <location>
        <begin position="721"/>
        <end position="796"/>
    </location>
</feature>
<dbReference type="Gene3D" id="3.30.1370.120">
    <property type="match status" value="1"/>
</dbReference>
<dbReference type="InterPro" id="IPR005644">
    <property type="entry name" value="NolW-like"/>
</dbReference>
<keyword evidence="3" id="KW-0732">Signal</keyword>
<proteinExistence type="inferred from homology"/>
<comment type="similarity">
    <text evidence="6">Belongs to the bacterial secretin family.</text>
</comment>
<dbReference type="GO" id="GO:0009306">
    <property type="term" value="P:protein secretion"/>
    <property type="evidence" value="ECO:0007669"/>
    <property type="project" value="InterPro"/>
</dbReference>
<dbReference type="InterPro" id="IPR001775">
    <property type="entry name" value="GspD/PilQ"/>
</dbReference>
<dbReference type="PANTHER" id="PTHR30332">
    <property type="entry name" value="PROBABLE GENERAL SECRETION PATHWAY PROTEIN D"/>
    <property type="match status" value="1"/>
</dbReference>
<protein>
    <submittedName>
        <fullName evidence="10">Putative type II secretory pathway, gspd-related protein</fullName>
    </submittedName>
</protein>
<dbReference type="AlphaFoldDB" id="A0A0S4TYF8"/>
<evidence type="ECO:0000256" key="5">
    <source>
        <dbReference type="ARBA" id="ARBA00023237"/>
    </source>
</evidence>
<evidence type="ECO:0000256" key="3">
    <source>
        <dbReference type="ARBA" id="ARBA00022729"/>
    </source>
</evidence>
<feature type="domain" description="Secretin/TonB short N-terminal" evidence="9">
    <location>
        <begin position="216"/>
        <end position="267"/>
    </location>
</feature>
<dbReference type="Pfam" id="PF00263">
    <property type="entry name" value="Secretin"/>
    <property type="match status" value="1"/>
</dbReference>
<keyword evidence="5" id="KW-0998">Cell outer membrane</keyword>
<feature type="compositionally biased region" description="Low complexity" evidence="8">
    <location>
        <begin position="721"/>
        <end position="743"/>
    </location>
</feature>
<evidence type="ECO:0000256" key="1">
    <source>
        <dbReference type="ARBA" id="ARBA00004370"/>
    </source>
</evidence>
<feature type="compositionally biased region" description="Pro residues" evidence="8">
    <location>
        <begin position="666"/>
        <end position="676"/>
    </location>
</feature>
<evidence type="ECO:0000256" key="7">
    <source>
        <dbReference type="RuleBase" id="RU004004"/>
    </source>
</evidence>
<dbReference type="PRINTS" id="PR00811">
    <property type="entry name" value="BCTERIALGSPD"/>
</dbReference>
<keyword evidence="2 7" id="KW-0813">Transport</keyword>
<accession>A0A0S4TYF8</accession>
<evidence type="ECO:0000256" key="6">
    <source>
        <dbReference type="RuleBase" id="RU004003"/>
    </source>
</evidence>
<reference evidence="10" key="1">
    <citation type="submission" date="2015-10" db="EMBL/GenBank/DDBJ databases">
        <authorList>
            <person name="Gilbert D.G."/>
        </authorList>
    </citation>
    <scope>NUCLEOTIDE SEQUENCE</scope>
    <source>
        <strain evidence="10">Phyl III-seqv23</strain>
    </source>
</reference>
<evidence type="ECO:0000256" key="8">
    <source>
        <dbReference type="SAM" id="MobiDB-lite"/>
    </source>
</evidence>
<dbReference type="EMBL" id="LN899819">
    <property type="protein sequence ID" value="CUV15026.1"/>
    <property type="molecule type" value="Genomic_DNA"/>
</dbReference>
<feature type="region of interest" description="Disordered" evidence="8">
    <location>
        <begin position="636"/>
        <end position="683"/>
    </location>
</feature>
<dbReference type="InterPro" id="IPR004846">
    <property type="entry name" value="T2SS/T3SS_dom"/>
</dbReference>
<dbReference type="SMART" id="SM00965">
    <property type="entry name" value="STN"/>
    <property type="match status" value="1"/>
</dbReference>
<dbReference type="Pfam" id="PF03958">
    <property type="entry name" value="Secretin_N"/>
    <property type="match status" value="1"/>
</dbReference>
<comment type="subcellular location">
    <subcellularLocation>
        <location evidence="7">Cell outer membrane</location>
    </subcellularLocation>
    <subcellularLocation>
        <location evidence="1">Membrane</location>
    </subcellularLocation>
</comment>
<dbReference type="PANTHER" id="PTHR30332:SF17">
    <property type="entry name" value="TYPE IV PILIATION SYSTEM PROTEIN DR_0774-RELATED"/>
    <property type="match status" value="1"/>
</dbReference>
<dbReference type="InterPro" id="IPR038591">
    <property type="entry name" value="NolW-like_sf"/>
</dbReference>
<dbReference type="InterPro" id="IPR011662">
    <property type="entry name" value="Secretin/TonB_short_N"/>
</dbReference>